<dbReference type="Gene3D" id="3.40.50.1980">
    <property type="entry name" value="Nitrogenase molybdenum iron protein domain"/>
    <property type="match status" value="2"/>
</dbReference>
<dbReference type="InterPro" id="IPR050902">
    <property type="entry name" value="ABC_Transporter_SBP"/>
</dbReference>
<dbReference type="SUPFAM" id="SSF53807">
    <property type="entry name" value="Helical backbone' metal receptor"/>
    <property type="match status" value="1"/>
</dbReference>
<accession>A0ABX8B3Y7</accession>
<feature type="domain" description="Fe/B12 periplasmic-binding" evidence="2">
    <location>
        <begin position="65"/>
        <end position="320"/>
    </location>
</feature>
<evidence type="ECO:0000259" key="2">
    <source>
        <dbReference type="PROSITE" id="PS50983"/>
    </source>
</evidence>
<reference evidence="3 4" key="1">
    <citation type="submission" date="2021-03" db="EMBL/GenBank/DDBJ databases">
        <title>Genomic and phenotypic characterization of Chloracidobacterium isolates provides evidence for multiple species.</title>
        <authorList>
            <person name="Saini M.K."/>
            <person name="Costas A.M.G."/>
            <person name="Tank M."/>
            <person name="Bryant D.A."/>
        </authorList>
    </citation>
    <scope>NUCLEOTIDE SEQUENCE [LARGE SCALE GENOMIC DNA]</scope>
    <source>
        <strain evidence="3 4">N</strain>
    </source>
</reference>
<dbReference type="PANTHER" id="PTHR30535:SF34">
    <property type="entry name" value="MOLYBDATE-BINDING PROTEIN MOLA"/>
    <property type="match status" value="1"/>
</dbReference>
<protein>
    <submittedName>
        <fullName evidence="3">ABC transporter substrate-binding protein</fullName>
    </submittedName>
</protein>
<evidence type="ECO:0000313" key="4">
    <source>
        <dbReference type="Proteomes" id="UP000677668"/>
    </source>
</evidence>
<feature type="region of interest" description="Disordered" evidence="1">
    <location>
        <begin position="32"/>
        <end position="55"/>
    </location>
</feature>
<dbReference type="InterPro" id="IPR002491">
    <property type="entry name" value="ABC_transptr_periplasmic_BD"/>
</dbReference>
<proteinExistence type="predicted"/>
<dbReference type="RefSeq" id="WP_211423903.1">
    <property type="nucleotide sequence ID" value="NZ_CP072643.1"/>
</dbReference>
<sequence length="333" mass="35310">MAARHCIIRIIGCAGLVLVLTVLPGCLPFAPSASGERASEGKASPTRTVTDSSGRQLVLPSKPQRIVSQTVATDEILLALVAPERLVALSHLADDARYSYCADRAQTVAGRCGGSAEAILQLRPDLIFVASYSRAELVELLSAGGAPVYRLTKFGGLADIRANIRAIGEAVGETAAAEALVAGMDRRFAALGERARQRGRPLRMLSFGGSHFTAGAETTFDDLVRAVGGINVAAEQGIVGFRQISSEQLLAWRPDVIVVSAESGKEDAVRRQWLEDPAVAAAIGRDLNRLMVVESRALTTVSQHLADAAEHLEARLFPSAERPRQLSCNLAAP</sequence>
<dbReference type="PANTHER" id="PTHR30535">
    <property type="entry name" value="VITAMIN B12-BINDING PROTEIN"/>
    <property type="match status" value="1"/>
</dbReference>
<evidence type="ECO:0000256" key="1">
    <source>
        <dbReference type="SAM" id="MobiDB-lite"/>
    </source>
</evidence>
<dbReference type="PROSITE" id="PS50983">
    <property type="entry name" value="FE_B12_PBP"/>
    <property type="match status" value="1"/>
</dbReference>
<dbReference type="EMBL" id="CP072643">
    <property type="protein sequence ID" value="QUV95695.1"/>
    <property type="molecule type" value="Genomic_DNA"/>
</dbReference>
<dbReference type="Pfam" id="PF01497">
    <property type="entry name" value="Peripla_BP_2"/>
    <property type="match status" value="1"/>
</dbReference>
<keyword evidence="4" id="KW-1185">Reference proteome</keyword>
<gene>
    <name evidence="3" type="ORF">J8C05_12785</name>
</gene>
<feature type="compositionally biased region" description="Polar residues" evidence="1">
    <location>
        <begin position="45"/>
        <end position="55"/>
    </location>
</feature>
<name>A0ABX8B3Y7_9BACT</name>
<dbReference type="Proteomes" id="UP000677668">
    <property type="component" value="Chromosome 2"/>
</dbReference>
<evidence type="ECO:0000313" key="3">
    <source>
        <dbReference type="EMBL" id="QUV95695.1"/>
    </source>
</evidence>
<organism evidence="3 4">
    <name type="scientific">Chloracidobacterium sp. N</name>
    <dbReference type="NCBI Taxonomy" id="2821540"/>
    <lineage>
        <taxon>Bacteria</taxon>
        <taxon>Pseudomonadati</taxon>
        <taxon>Acidobacteriota</taxon>
        <taxon>Terriglobia</taxon>
        <taxon>Terriglobales</taxon>
        <taxon>Acidobacteriaceae</taxon>
        <taxon>Chloracidobacterium</taxon>
        <taxon>Chloracidobacterium aggregatum</taxon>
    </lineage>
</organism>